<evidence type="ECO:0008006" key="7">
    <source>
        <dbReference type="Google" id="ProtNLM"/>
    </source>
</evidence>
<dbReference type="Pfam" id="PF05726">
    <property type="entry name" value="Pirin_C"/>
    <property type="match status" value="1"/>
</dbReference>
<dbReference type="PANTHER" id="PTHR13903">
    <property type="entry name" value="PIRIN-RELATED"/>
    <property type="match status" value="1"/>
</dbReference>
<dbReference type="SUPFAM" id="SSF51182">
    <property type="entry name" value="RmlC-like cupins"/>
    <property type="match status" value="1"/>
</dbReference>
<dbReference type="EMBL" id="JABTTQ020002378">
    <property type="protein sequence ID" value="KAK6124568.1"/>
    <property type="molecule type" value="Genomic_DNA"/>
</dbReference>
<evidence type="ECO:0000259" key="3">
    <source>
        <dbReference type="Pfam" id="PF02678"/>
    </source>
</evidence>
<name>A0ABR0UPG8_REHGL</name>
<sequence>MSNVIREPRPVVRKLLARPQHEGLGATVRRSIGRFELKYFDPFLVLDEFSVSAPAGFPDHPHRGFETVTYMLQKLRKRDCPLEMPRFEGTQKGLQLWINLSSKYKMIEPRYQEMNSKDISEAAKDGVKVRVIAGEAFGIKSPIHTRTPTMYLDFTLKPGSNIRQPIPLSWNAFVYILDGEGTFGNSRSSPVSAHHLLLLGLGDGLEAWNKSSKLLRFILVGGEPLGEPVVQYGPFVMNSQEQIDQTIEDYDNYTNGFEKARHWKSESTIVFGY</sequence>
<dbReference type="InterPro" id="IPR008778">
    <property type="entry name" value="Pirin_C_dom"/>
</dbReference>
<evidence type="ECO:0000256" key="1">
    <source>
        <dbReference type="ARBA" id="ARBA00008416"/>
    </source>
</evidence>
<feature type="domain" description="Pirin N-terminal" evidence="3">
    <location>
        <begin position="27"/>
        <end position="73"/>
    </location>
</feature>
<dbReference type="InterPro" id="IPR014710">
    <property type="entry name" value="RmlC-like_jellyroll"/>
</dbReference>
<dbReference type="InterPro" id="IPR003829">
    <property type="entry name" value="Pirin_N_dom"/>
</dbReference>
<dbReference type="Proteomes" id="UP001318860">
    <property type="component" value="Unassembled WGS sequence"/>
</dbReference>
<keyword evidence="6" id="KW-1185">Reference proteome</keyword>
<dbReference type="PANTHER" id="PTHR13903:SF23">
    <property type="entry name" value="OS09G0484800 PROTEIN"/>
    <property type="match status" value="1"/>
</dbReference>
<dbReference type="InterPro" id="IPR011051">
    <property type="entry name" value="RmlC_Cupin_sf"/>
</dbReference>
<organism evidence="5 6">
    <name type="scientific">Rehmannia glutinosa</name>
    <name type="common">Chinese foxglove</name>
    <dbReference type="NCBI Taxonomy" id="99300"/>
    <lineage>
        <taxon>Eukaryota</taxon>
        <taxon>Viridiplantae</taxon>
        <taxon>Streptophyta</taxon>
        <taxon>Embryophyta</taxon>
        <taxon>Tracheophyta</taxon>
        <taxon>Spermatophyta</taxon>
        <taxon>Magnoliopsida</taxon>
        <taxon>eudicotyledons</taxon>
        <taxon>Gunneridae</taxon>
        <taxon>Pentapetalae</taxon>
        <taxon>asterids</taxon>
        <taxon>lamiids</taxon>
        <taxon>Lamiales</taxon>
        <taxon>Orobanchaceae</taxon>
        <taxon>Rehmannieae</taxon>
        <taxon>Rehmannia</taxon>
    </lineage>
</organism>
<protein>
    <recommendedName>
        <fullName evidence="7">Pirin-like protein</fullName>
    </recommendedName>
</protein>
<proteinExistence type="inferred from homology"/>
<evidence type="ECO:0000313" key="6">
    <source>
        <dbReference type="Proteomes" id="UP001318860"/>
    </source>
</evidence>
<evidence type="ECO:0000313" key="5">
    <source>
        <dbReference type="EMBL" id="KAK6124568.1"/>
    </source>
</evidence>
<dbReference type="Gene3D" id="2.60.120.10">
    <property type="entry name" value="Jelly Rolls"/>
    <property type="match status" value="2"/>
</dbReference>
<evidence type="ECO:0000259" key="4">
    <source>
        <dbReference type="Pfam" id="PF05726"/>
    </source>
</evidence>
<dbReference type="InterPro" id="IPR012093">
    <property type="entry name" value="Pirin"/>
</dbReference>
<gene>
    <name evidence="5" type="ORF">DH2020_041689</name>
</gene>
<dbReference type="PIRSF" id="PIRSF006232">
    <property type="entry name" value="Pirin"/>
    <property type="match status" value="1"/>
</dbReference>
<comment type="caution">
    <text evidence="5">The sequence shown here is derived from an EMBL/GenBank/DDBJ whole genome shotgun (WGS) entry which is preliminary data.</text>
</comment>
<feature type="domain" description="Pirin C-terminal" evidence="4">
    <location>
        <begin position="151"/>
        <end position="255"/>
    </location>
</feature>
<dbReference type="Pfam" id="PF02678">
    <property type="entry name" value="Pirin"/>
    <property type="match status" value="1"/>
</dbReference>
<comment type="similarity">
    <text evidence="1 2">Belongs to the pirin family.</text>
</comment>
<accession>A0ABR0UPG8</accession>
<dbReference type="CDD" id="cd02247">
    <property type="entry name" value="cupin_pirin_C"/>
    <property type="match status" value="1"/>
</dbReference>
<evidence type="ECO:0000256" key="2">
    <source>
        <dbReference type="RuleBase" id="RU003457"/>
    </source>
</evidence>
<reference evidence="5 6" key="1">
    <citation type="journal article" date="2021" name="Comput. Struct. Biotechnol. J.">
        <title>De novo genome assembly of the potent medicinal plant Rehmannia glutinosa using nanopore technology.</title>
        <authorList>
            <person name="Ma L."/>
            <person name="Dong C."/>
            <person name="Song C."/>
            <person name="Wang X."/>
            <person name="Zheng X."/>
            <person name="Niu Y."/>
            <person name="Chen S."/>
            <person name="Feng W."/>
        </authorList>
    </citation>
    <scope>NUCLEOTIDE SEQUENCE [LARGE SCALE GENOMIC DNA]</scope>
    <source>
        <strain evidence="5">DH-2019</strain>
    </source>
</reference>